<evidence type="ECO:0000259" key="6">
    <source>
        <dbReference type="PROSITE" id="PS50966"/>
    </source>
</evidence>
<sequence>MWIYNLKDDIEFEKGQLFTNVDAFRAVLKDYVIQKGFPLLRLKNERSRVTAICNAEGCQWRIHASPVADNITFQIKSYQSQHTCVMDKHCAEATSDWMAKKLVGVMRDHPNMTSKGVEAELRKYGVKPSKMQIFRAKNKALNEIEGTHAESYSKLPSYAELLRNNNPNRICKIHYDRPNLLIEPKFLRIFISFRAQKLGFLEGCRPFVGFDGCFLKGPFGGVLLTAVALDANNSIFPIAFAVTECENKDTWRWFFYYFQEFFGPLDNNIPLTFMSDRQKGLNLAYEEIFPDATGRHCCRHICSNFKSQFPGILLGSFFWKAAKSYDVVGYNEAMASIKDINIAAWRYLDKIPRSSWCRHVFSSELKCDHVTNNFTESFNNWVGDLRGKPILTLVDGLRRKFMKKLHKRYQKGCTLTANITPKIAEKLTQISQASRKCEIHMASEDTFEIGDGDRSYVVNLSKRICDCGAFQISGIPCKHAALGIIYRREKLEHYCEAWFTRDMYLKAYSEMIHPIPDVKRWPVMPDLLPKTVLPPPLRRAPGRPRVNRRREADEGASSSQPKRSSTLKCGNCGAFGHNKRTCKGQPVHRTTANKTTAELMTNRRGRPGRGMASTGLSGAVLWDYAEGAVPIVHSSQGSNHSPTGHNGGVNVQNNCQTTAAGSNRKRGRPASNNPSTSTVRGAGRTKSTRMYSNPQVLVHSTSDIAENATSVSMNAPPNMNSNSISSTSTFSNWF</sequence>
<evidence type="ECO:0000313" key="7">
    <source>
        <dbReference type="Proteomes" id="UP001652660"/>
    </source>
</evidence>
<dbReference type="Proteomes" id="UP001652660">
    <property type="component" value="Chromosome 10c"/>
</dbReference>
<keyword evidence="2 4" id="KW-0863">Zinc-finger</keyword>
<feature type="compositionally biased region" description="Polar residues" evidence="5">
    <location>
        <begin position="670"/>
        <end position="679"/>
    </location>
</feature>
<feature type="region of interest" description="Disordered" evidence="5">
    <location>
        <begin position="635"/>
        <end position="692"/>
    </location>
</feature>
<accession>A0ABM4VYC6</accession>
<keyword evidence="1" id="KW-0479">Metal-binding</keyword>
<evidence type="ECO:0000256" key="2">
    <source>
        <dbReference type="ARBA" id="ARBA00022771"/>
    </source>
</evidence>
<proteinExistence type="predicted"/>
<keyword evidence="7" id="KW-1185">Reference proteome</keyword>
<dbReference type="InterPro" id="IPR007527">
    <property type="entry name" value="Znf_SWIM"/>
</dbReference>
<dbReference type="PANTHER" id="PTHR31973">
    <property type="entry name" value="POLYPROTEIN, PUTATIVE-RELATED"/>
    <property type="match status" value="1"/>
</dbReference>
<keyword evidence="3" id="KW-0862">Zinc</keyword>
<reference evidence="8" key="1">
    <citation type="submission" date="2025-08" db="UniProtKB">
        <authorList>
            <consortium name="RefSeq"/>
        </authorList>
    </citation>
    <scope>IDENTIFICATION</scope>
    <source>
        <tissue evidence="8">Leaves</tissue>
    </source>
</reference>
<evidence type="ECO:0000256" key="1">
    <source>
        <dbReference type="ARBA" id="ARBA00022723"/>
    </source>
</evidence>
<evidence type="ECO:0000313" key="8">
    <source>
        <dbReference type="RefSeq" id="XP_071924522.1"/>
    </source>
</evidence>
<organism evidence="7 8">
    <name type="scientific">Coffea arabica</name>
    <name type="common">Arabian coffee</name>
    <dbReference type="NCBI Taxonomy" id="13443"/>
    <lineage>
        <taxon>Eukaryota</taxon>
        <taxon>Viridiplantae</taxon>
        <taxon>Streptophyta</taxon>
        <taxon>Embryophyta</taxon>
        <taxon>Tracheophyta</taxon>
        <taxon>Spermatophyta</taxon>
        <taxon>Magnoliopsida</taxon>
        <taxon>eudicotyledons</taxon>
        <taxon>Gunneridae</taxon>
        <taxon>Pentapetalae</taxon>
        <taxon>asterids</taxon>
        <taxon>lamiids</taxon>
        <taxon>Gentianales</taxon>
        <taxon>Rubiaceae</taxon>
        <taxon>Ixoroideae</taxon>
        <taxon>Gardenieae complex</taxon>
        <taxon>Bertiereae - Coffeeae clade</taxon>
        <taxon>Coffeeae</taxon>
        <taxon>Coffea</taxon>
    </lineage>
</organism>
<evidence type="ECO:0000256" key="3">
    <source>
        <dbReference type="ARBA" id="ARBA00022833"/>
    </source>
</evidence>
<dbReference type="InterPro" id="IPR018289">
    <property type="entry name" value="MULE_transposase_dom"/>
</dbReference>
<dbReference type="PROSITE" id="PS50966">
    <property type="entry name" value="ZF_SWIM"/>
    <property type="match status" value="1"/>
</dbReference>
<name>A0ABM4VYC6_COFAR</name>
<feature type="compositionally biased region" description="Polar residues" evidence="5">
    <location>
        <begin position="556"/>
        <end position="568"/>
    </location>
</feature>
<feature type="region of interest" description="Disordered" evidence="5">
    <location>
        <begin position="711"/>
        <end position="734"/>
    </location>
</feature>
<feature type="domain" description="SWIM-type" evidence="6">
    <location>
        <begin position="456"/>
        <end position="488"/>
    </location>
</feature>
<feature type="region of interest" description="Disordered" evidence="5">
    <location>
        <begin position="532"/>
        <end position="570"/>
    </location>
</feature>
<dbReference type="InterPro" id="IPR006564">
    <property type="entry name" value="Znf_PMZ"/>
</dbReference>
<feature type="compositionally biased region" description="Polar residues" evidence="5">
    <location>
        <begin position="635"/>
        <end position="661"/>
    </location>
</feature>
<dbReference type="GeneID" id="113714945"/>
<dbReference type="RefSeq" id="XP_071924522.1">
    <property type="nucleotide sequence ID" value="XM_072068421.1"/>
</dbReference>
<dbReference type="InterPro" id="IPR004332">
    <property type="entry name" value="Transposase_MuDR"/>
</dbReference>
<evidence type="ECO:0000256" key="5">
    <source>
        <dbReference type="SAM" id="MobiDB-lite"/>
    </source>
</evidence>
<gene>
    <name evidence="8" type="primary">LOC113714945</name>
</gene>
<dbReference type="PANTHER" id="PTHR31973:SF187">
    <property type="entry name" value="MUTATOR TRANSPOSASE MUDRA PROTEIN"/>
    <property type="match status" value="1"/>
</dbReference>
<protein>
    <recommendedName>
        <fullName evidence="6">SWIM-type domain-containing protein</fullName>
    </recommendedName>
</protein>
<dbReference type="Pfam" id="PF03108">
    <property type="entry name" value="DBD_Tnp_Mut"/>
    <property type="match status" value="1"/>
</dbReference>
<evidence type="ECO:0000256" key="4">
    <source>
        <dbReference type="PROSITE-ProRule" id="PRU00325"/>
    </source>
</evidence>
<dbReference type="Pfam" id="PF10551">
    <property type="entry name" value="MULE"/>
    <property type="match status" value="1"/>
</dbReference>
<dbReference type="SMART" id="SM00575">
    <property type="entry name" value="ZnF_PMZ"/>
    <property type="match status" value="1"/>
</dbReference>
<dbReference type="Pfam" id="PF04434">
    <property type="entry name" value="SWIM"/>
    <property type="match status" value="1"/>
</dbReference>